<dbReference type="EMBL" id="CAJNOU010001214">
    <property type="protein sequence ID" value="CAF1170088.1"/>
    <property type="molecule type" value="Genomic_DNA"/>
</dbReference>
<sequence>MSLGGGDLQVILRRIRHGFIVCDDSELCDKIISQEVDNEQRRRNLAKSKGISLEKTDLLNTLRTEQDFILDELSHSPEWTTANVQVRRVRCETLGRLSEIKTENEAKRTVKIISWQDPSTAQTNNKRNTKKKQQIKQKFLSNLIDSNELFDFENDIDDSTSLFQRRTEPILPLKQPSPLTALIQSTTCKQNPFANYAKFDGTPNISSNQAKKFTVHFKFQKQKLPVIVSSNATVTETIGFACYKYTMENLEPILTQKDPSKYSLYIGDDDGEAEEEFPPLTNERAIGQYDFPHLVLIEQVTQGKVSTSSIPSTSDGTYTDDDENYNDSNEVDDDDDDGSFHDSSRSITPPSSEHRKSSSSLGKSSTNVIVQDISNENDPINDLNRLYESLNQKSYIFDYYLKLSSSKNVKLRIDVSGEQVRLDLIEKTSKLPWQSMSLTTQRLVDCNILNKDRSRKRDRTRVYLVFESQQESSGAQSYETYELESTIEIAEQFRDQILNIIKLKNPQGHDTYEQHQQQRENTKKRRSFFNILGVGNPNTG</sequence>
<feature type="domain" description="CRIM" evidence="3">
    <location>
        <begin position="177"/>
        <end position="302"/>
    </location>
</feature>
<accession>A0A814UBW1</accession>
<dbReference type="Pfam" id="PF16978">
    <property type="entry name" value="CRIM"/>
    <property type="match status" value="1"/>
</dbReference>
<feature type="compositionally biased region" description="Polar residues" evidence="2">
    <location>
        <begin position="305"/>
        <end position="314"/>
    </location>
</feature>
<evidence type="ECO:0000313" key="5">
    <source>
        <dbReference type="Proteomes" id="UP000663889"/>
    </source>
</evidence>
<name>A0A814UBW1_9BILA</name>
<evidence type="ECO:0000259" key="3">
    <source>
        <dbReference type="Pfam" id="PF16978"/>
    </source>
</evidence>
<dbReference type="InterPro" id="IPR031567">
    <property type="entry name" value="CRIM_dom"/>
</dbReference>
<evidence type="ECO:0000313" key="4">
    <source>
        <dbReference type="EMBL" id="CAF1170088.1"/>
    </source>
</evidence>
<evidence type="ECO:0000256" key="2">
    <source>
        <dbReference type="SAM" id="MobiDB-lite"/>
    </source>
</evidence>
<dbReference type="GO" id="GO:0005886">
    <property type="term" value="C:plasma membrane"/>
    <property type="evidence" value="ECO:0007669"/>
    <property type="project" value="TreeGrafter"/>
</dbReference>
<dbReference type="PANTHER" id="PTHR13335">
    <property type="entry name" value="TARGET OF RAPAMYCIN COMPLEX 2 SUBUNIT MAPKAP1"/>
    <property type="match status" value="1"/>
</dbReference>
<dbReference type="GO" id="GO:0031932">
    <property type="term" value="C:TORC2 complex"/>
    <property type="evidence" value="ECO:0007669"/>
    <property type="project" value="InterPro"/>
</dbReference>
<reference evidence="4" key="1">
    <citation type="submission" date="2021-02" db="EMBL/GenBank/DDBJ databases">
        <authorList>
            <person name="Nowell W R."/>
        </authorList>
    </citation>
    <scope>NUCLEOTIDE SEQUENCE</scope>
</reference>
<comment type="similarity">
    <text evidence="1">Belongs to the SIN1 family.</text>
</comment>
<proteinExistence type="inferred from homology"/>
<dbReference type="Proteomes" id="UP000663889">
    <property type="component" value="Unassembled WGS sequence"/>
</dbReference>
<gene>
    <name evidence="4" type="ORF">SEV965_LOCUS19463</name>
</gene>
<organism evidence="4 5">
    <name type="scientific">Rotaria sordida</name>
    <dbReference type="NCBI Taxonomy" id="392033"/>
    <lineage>
        <taxon>Eukaryota</taxon>
        <taxon>Metazoa</taxon>
        <taxon>Spiralia</taxon>
        <taxon>Gnathifera</taxon>
        <taxon>Rotifera</taxon>
        <taxon>Eurotatoria</taxon>
        <taxon>Bdelloidea</taxon>
        <taxon>Philodinida</taxon>
        <taxon>Philodinidae</taxon>
        <taxon>Rotaria</taxon>
    </lineage>
</organism>
<dbReference type="GO" id="GO:0038203">
    <property type="term" value="P:TORC2 signaling"/>
    <property type="evidence" value="ECO:0007669"/>
    <property type="project" value="TreeGrafter"/>
</dbReference>
<dbReference type="GO" id="GO:0005737">
    <property type="term" value="C:cytoplasm"/>
    <property type="evidence" value="ECO:0007669"/>
    <property type="project" value="TreeGrafter"/>
</dbReference>
<dbReference type="InterPro" id="IPR008828">
    <property type="entry name" value="Sin1/Avo1"/>
</dbReference>
<protein>
    <recommendedName>
        <fullName evidence="3">CRIM domain-containing protein</fullName>
    </recommendedName>
</protein>
<feature type="region of interest" description="Disordered" evidence="2">
    <location>
        <begin position="305"/>
        <end position="366"/>
    </location>
</feature>
<feature type="compositionally biased region" description="Acidic residues" evidence="2">
    <location>
        <begin position="318"/>
        <end position="337"/>
    </location>
</feature>
<evidence type="ECO:0000256" key="1">
    <source>
        <dbReference type="ARBA" id="ARBA00009407"/>
    </source>
</evidence>
<dbReference type="AlphaFoldDB" id="A0A814UBW1"/>
<comment type="caution">
    <text evidence="4">The sequence shown here is derived from an EMBL/GenBank/DDBJ whole genome shotgun (WGS) entry which is preliminary data.</text>
</comment>
<dbReference type="GO" id="GO:0005546">
    <property type="term" value="F:phosphatidylinositol-4,5-bisphosphate binding"/>
    <property type="evidence" value="ECO:0007669"/>
    <property type="project" value="TreeGrafter"/>
</dbReference>
<dbReference type="PANTHER" id="PTHR13335:SF1">
    <property type="entry name" value="TARGET OF RAPAMYCIN COMPLEX 2 SUBUNIT MAPKAP1"/>
    <property type="match status" value="1"/>
</dbReference>